<dbReference type="SMART" id="SM00248">
    <property type="entry name" value="ANK"/>
    <property type="match status" value="9"/>
</dbReference>
<evidence type="ECO:0000313" key="4">
    <source>
        <dbReference type="EMBL" id="KAK8897115.1"/>
    </source>
</evidence>
<keyword evidence="1" id="KW-0677">Repeat</keyword>
<dbReference type="Pfam" id="PF12796">
    <property type="entry name" value="Ank_2"/>
    <property type="match status" value="2"/>
</dbReference>
<accession>A0ABR2L175</accession>
<dbReference type="InterPro" id="IPR002110">
    <property type="entry name" value="Ankyrin_rpt"/>
</dbReference>
<dbReference type="Pfam" id="PF13637">
    <property type="entry name" value="Ank_4"/>
    <property type="match status" value="1"/>
</dbReference>
<evidence type="ECO:0000256" key="2">
    <source>
        <dbReference type="ARBA" id="ARBA00023043"/>
    </source>
</evidence>
<dbReference type="PROSITE" id="PS50088">
    <property type="entry name" value="ANK_REPEAT"/>
    <property type="match status" value="2"/>
</dbReference>
<feature type="repeat" description="ANK" evidence="3">
    <location>
        <begin position="458"/>
        <end position="481"/>
    </location>
</feature>
<organism evidence="4 5">
    <name type="scientific">Tritrichomonas musculus</name>
    <dbReference type="NCBI Taxonomy" id="1915356"/>
    <lineage>
        <taxon>Eukaryota</taxon>
        <taxon>Metamonada</taxon>
        <taxon>Parabasalia</taxon>
        <taxon>Tritrichomonadida</taxon>
        <taxon>Tritrichomonadidae</taxon>
        <taxon>Tritrichomonas</taxon>
    </lineage>
</organism>
<keyword evidence="5" id="KW-1185">Reference proteome</keyword>
<gene>
    <name evidence="4" type="ORF">M9Y10_015049</name>
</gene>
<dbReference type="Proteomes" id="UP001470230">
    <property type="component" value="Unassembled WGS sequence"/>
</dbReference>
<feature type="repeat" description="ANK" evidence="3">
    <location>
        <begin position="260"/>
        <end position="292"/>
    </location>
</feature>
<dbReference type="SUPFAM" id="SSF48403">
    <property type="entry name" value="Ankyrin repeat"/>
    <property type="match status" value="1"/>
</dbReference>
<dbReference type="PROSITE" id="PS50297">
    <property type="entry name" value="ANK_REP_REGION"/>
    <property type="match status" value="2"/>
</dbReference>
<reference evidence="4 5" key="1">
    <citation type="submission" date="2024-04" db="EMBL/GenBank/DDBJ databases">
        <title>Tritrichomonas musculus Genome.</title>
        <authorList>
            <person name="Alves-Ferreira E."/>
            <person name="Grigg M."/>
            <person name="Lorenzi H."/>
            <person name="Galac M."/>
        </authorList>
    </citation>
    <scope>NUCLEOTIDE SEQUENCE [LARGE SCALE GENOMIC DNA]</scope>
    <source>
        <strain evidence="4 5">EAF2021</strain>
    </source>
</reference>
<sequence>MIDDPCQIFGEKIIEKEQKASSIMDLLMSIAPKTLSSTVEEIKSKYYPEDKDAKMHFLFELFFAVRYRPLEIEQFAMLVKFLFNEDENEHFAMSQMILSFLFRIDFQNSAHMCFLYHLYKNEFISIDLIFSSLESFIDCIGVIRETPLIVYSWFAKEIESNEENSRLFTKIQKIIQKLKKSNGLSESFEIFFQNLNEMKKNDWKIYLEYRNNGYNQNRIYQLIKNDNVEEFHLLCNSIHGFDMNQMIPDSIFERVLFLKDGPRPIHIASYFGSVRIFKFLLLNKADLSLRDNASNNVTHFAVAGGNAEIIHILEHNEWDFHRAPNVATQFHRNEIYTYLFESKYFDNEKEANVIISASMSNNVEAIIHCAGELGMDVNFKNKNNETPLFQAVMSRSLDALELLLHHKNININCLDNEGANLLHVASRRNFYEGMKILIDLKNKNNDEYVLDINAKNNYGETPLTIAAELGHVEIIKLLLNHPKINPNYALKNGTPLHLCLIQDNVELLKIMLDSNKFNPNIKNQSSFTPLHIAAIRNLPEAIKILCNKNYNVDVNCLDQTGQSPLCMSIDSGDYESVKAFLESGRDFAFDHKNMDQLTPLEIAQRNGNDEIIKLLTEHIHKH</sequence>
<keyword evidence="2 3" id="KW-0040">ANK repeat</keyword>
<dbReference type="EMBL" id="JAPFFF010000002">
    <property type="protein sequence ID" value="KAK8897115.1"/>
    <property type="molecule type" value="Genomic_DNA"/>
</dbReference>
<comment type="caution">
    <text evidence="4">The sequence shown here is derived from an EMBL/GenBank/DDBJ whole genome shotgun (WGS) entry which is preliminary data.</text>
</comment>
<dbReference type="PANTHER" id="PTHR24198">
    <property type="entry name" value="ANKYRIN REPEAT AND PROTEIN KINASE DOMAIN-CONTAINING PROTEIN"/>
    <property type="match status" value="1"/>
</dbReference>
<proteinExistence type="predicted"/>
<evidence type="ECO:0000313" key="5">
    <source>
        <dbReference type="Proteomes" id="UP001470230"/>
    </source>
</evidence>
<dbReference type="InterPro" id="IPR036770">
    <property type="entry name" value="Ankyrin_rpt-contain_sf"/>
</dbReference>
<protein>
    <recommendedName>
        <fullName evidence="6">Ankyrin repeat protein</fullName>
    </recommendedName>
</protein>
<dbReference type="PANTHER" id="PTHR24198:SF165">
    <property type="entry name" value="ANKYRIN REPEAT-CONTAINING PROTEIN-RELATED"/>
    <property type="match status" value="1"/>
</dbReference>
<evidence type="ECO:0000256" key="3">
    <source>
        <dbReference type="PROSITE-ProRule" id="PRU00023"/>
    </source>
</evidence>
<name>A0ABR2L175_9EUKA</name>
<evidence type="ECO:0008006" key="6">
    <source>
        <dbReference type="Google" id="ProtNLM"/>
    </source>
</evidence>
<dbReference type="Gene3D" id="1.25.40.20">
    <property type="entry name" value="Ankyrin repeat-containing domain"/>
    <property type="match status" value="3"/>
</dbReference>
<evidence type="ECO:0000256" key="1">
    <source>
        <dbReference type="ARBA" id="ARBA00022737"/>
    </source>
</evidence>